<sequence length="382" mass="41198">MPWKNQGGDGSRKPDNGAGDGNPWGAPPKNDNPWGSEPKNPWGSGPNPQDIEGFIRGAQERLQKLGPGDVTPRVGAMVAGVLALLWLASGFYTIDPNQVGLNLVFGRYIGKTAPGLNYNWPGPVGDVVKLNVTDRNSIDIGARGVPSLSSLGEAPEESLMLTGDENIADVKFRVIWQIDPIRPEDFAFNIKNQGETIKAVAESAMREIVGRTQIQPLLTAERKVIEPAAQAAMQAILDNYHSGVTVLQVQLLSVDPPPTVISAFRDVTSAQQDRSRFVNEAQGEANKIVPQARGEASQIQRAAEAYREQTVAEARGQTARYLKIFGEYKKAPDVTRERLYLETMERVLGAGDKILLDRAGALPVLPLNPLLGGSQAKPAGGQ</sequence>
<dbReference type="InterPro" id="IPR010201">
    <property type="entry name" value="HflK"/>
</dbReference>
<comment type="caution">
    <text evidence="8">The sequence shown here is derived from an EMBL/GenBank/DDBJ whole genome shotgun (WGS) entry which is preliminary data.</text>
</comment>
<dbReference type="NCBIfam" id="TIGR01933">
    <property type="entry name" value="hflK"/>
    <property type="match status" value="1"/>
</dbReference>
<organism evidence="8 9">
    <name type="scientific">Rhodoblastus sphagnicola</name>
    <dbReference type="NCBI Taxonomy" id="333368"/>
    <lineage>
        <taxon>Bacteria</taxon>
        <taxon>Pseudomonadati</taxon>
        <taxon>Pseudomonadota</taxon>
        <taxon>Alphaproteobacteria</taxon>
        <taxon>Hyphomicrobiales</taxon>
        <taxon>Rhodoblastaceae</taxon>
        <taxon>Rhodoblastus</taxon>
    </lineage>
</organism>
<evidence type="ECO:0000256" key="3">
    <source>
        <dbReference type="ARBA" id="ARBA00022692"/>
    </source>
</evidence>
<evidence type="ECO:0000256" key="5">
    <source>
        <dbReference type="ARBA" id="ARBA00023136"/>
    </source>
</evidence>
<dbReference type="InterPro" id="IPR001107">
    <property type="entry name" value="Band_7"/>
</dbReference>
<evidence type="ECO:0000256" key="4">
    <source>
        <dbReference type="ARBA" id="ARBA00022989"/>
    </source>
</evidence>
<protein>
    <recommendedName>
        <fullName evidence="6">Protein HflK</fullName>
    </recommendedName>
</protein>
<dbReference type="RefSeq" id="WP_104509371.1">
    <property type="nucleotide sequence ID" value="NZ_JACIGC010000007.1"/>
</dbReference>
<comment type="subcellular location">
    <subcellularLocation>
        <location evidence="1">Membrane</location>
        <topology evidence="1">Single-pass membrane protein</topology>
    </subcellularLocation>
</comment>
<accession>A0A2S6N0H5</accession>
<evidence type="ECO:0000259" key="7">
    <source>
        <dbReference type="SMART" id="SM00244"/>
    </source>
</evidence>
<evidence type="ECO:0000313" key="8">
    <source>
        <dbReference type="EMBL" id="PPQ28100.1"/>
    </source>
</evidence>
<dbReference type="Pfam" id="PF01145">
    <property type="entry name" value="Band_7"/>
    <property type="match status" value="1"/>
</dbReference>
<name>A0A2S6N0H5_9HYPH</name>
<dbReference type="Proteomes" id="UP000239089">
    <property type="component" value="Unassembled WGS sequence"/>
</dbReference>
<keyword evidence="9" id="KW-1185">Reference proteome</keyword>
<dbReference type="AlphaFoldDB" id="A0A2S6N0H5"/>
<evidence type="ECO:0000256" key="6">
    <source>
        <dbReference type="RuleBase" id="RU364113"/>
    </source>
</evidence>
<proteinExistence type="inferred from homology"/>
<dbReference type="InterPro" id="IPR036013">
    <property type="entry name" value="Band_7/SPFH_dom_sf"/>
</dbReference>
<dbReference type="GO" id="GO:0016020">
    <property type="term" value="C:membrane"/>
    <property type="evidence" value="ECO:0007669"/>
    <property type="project" value="UniProtKB-SubCell"/>
</dbReference>
<gene>
    <name evidence="8" type="ORF">CCR94_18630</name>
</gene>
<dbReference type="EMBL" id="NHSJ01000116">
    <property type="protein sequence ID" value="PPQ28100.1"/>
    <property type="molecule type" value="Genomic_DNA"/>
</dbReference>
<keyword evidence="4" id="KW-1133">Transmembrane helix</keyword>
<dbReference type="InterPro" id="IPR050710">
    <property type="entry name" value="Band7/mec-2_domain"/>
</dbReference>
<evidence type="ECO:0000256" key="1">
    <source>
        <dbReference type="ARBA" id="ARBA00004167"/>
    </source>
</evidence>
<dbReference type="PANTHER" id="PTHR43327">
    <property type="entry name" value="STOMATIN-LIKE PROTEIN 2, MITOCHONDRIAL"/>
    <property type="match status" value="1"/>
</dbReference>
<comment type="similarity">
    <text evidence="2 6">Belongs to the band 7/mec-2 family. HflK subfamily.</text>
</comment>
<comment type="function">
    <text evidence="6">HflC and HflK could encode or regulate a protease.</text>
</comment>
<reference evidence="8 9" key="1">
    <citation type="journal article" date="2018" name="Arch. Microbiol.">
        <title>New insights into the metabolic potential of the phototrophic purple bacterium Rhodopila globiformis DSM 161(T) from its draft genome sequence and evidence for a vanadium-dependent nitrogenase.</title>
        <authorList>
            <person name="Imhoff J.F."/>
            <person name="Rahn T."/>
            <person name="Kunzel S."/>
            <person name="Neulinger S.C."/>
        </authorList>
    </citation>
    <scope>NUCLEOTIDE SEQUENCE [LARGE SCALE GENOMIC DNA]</scope>
    <source>
        <strain evidence="8 9">DSM 16996</strain>
    </source>
</reference>
<evidence type="ECO:0000256" key="2">
    <source>
        <dbReference type="ARBA" id="ARBA00006971"/>
    </source>
</evidence>
<keyword evidence="5" id="KW-0472">Membrane</keyword>
<dbReference type="SUPFAM" id="SSF117892">
    <property type="entry name" value="Band 7/SPFH domain"/>
    <property type="match status" value="1"/>
</dbReference>
<dbReference type="SMART" id="SM00244">
    <property type="entry name" value="PHB"/>
    <property type="match status" value="1"/>
</dbReference>
<evidence type="ECO:0000313" key="9">
    <source>
        <dbReference type="Proteomes" id="UP000239089"/>
    </source>
</evidence>
<dbReference type="CDD" id="cd03404">
    <property type="entry name" value="SPFH_HflK"/>
    <property type="match status" value="1"/>
</dbReference>
<feature type="domain" description="Band 7" evidence="7">
    <location>
        <begin position="89"/>
        <end position="268"/>
    </location>
</feature>
<keyword evidence="3" id="KW-0812">Transmembrane</keyword>
<dbReference type="PANTHER" id="PTHR43327:SF2">
    <property type="entry name" value="MODULATOR OF FTSH PROTEASE HFLK"/>
    <property type="match status" value="1"/>
</dbReference>
<comment type="subunit">
    <text evidence="6">HflC and HflK may interact to form a multimeric complex.</text>
</comment>
<dbReference type="Gene3D" id="3.30.479.30">
    <property type="entry name" value="Band 7 domain"/>
    <property type="match status" value="1"/>
</dbReference>
<dbReference type="OrthoDB" id="9779595at2"/>